<evidence type="ECO:0000259" key="5">
    <source>
        <dbReference type="Pfam" id="PF00291"/>
    </source>
</evidence>
<dbReference type="GO" id="GO:0030170">
    <property type="term" value="F:pyridoxal phosphate binding"/>
    <property type="evidence" value="ECO:0007669"/>
    <property type="project" value="InterPro"/>
</dbReference>
<dbReference type="InterPro" id="IPR011780">
    <property type="entry name" value="D_Ser_am_lyase"/>
</dbReference>
<proteinExistence type="inferred from homology"/>
<dbReference type="eggNOG" id="COG3048">
    <property type="taxonomic scope" value="Bacteria"/>
</dbReference>
<dbReference type="OrthoDB" id="9780546at2"/>
<evidence type="ECO:0000313" key="7">
    <source>
        <dbReference type="Proteomes" id="UP000044136"/>
    </source>
</evidence>
<evidence type="ECO:0000256" key="3">
    <source>
        <dbReference type="ARBA" id="ARBA00023239"/>
    </source>
</evidence>
<evidence type="ECO:0000313" key="6">
    <source>
        <dbReference type="EMBL" id="CEA02571.1"/>
    </source>
</evidence>
<protein>
    <recommendedName>
        <fullName evidence="4">Probable D-serine dehydratase</fullName>
        <ecNumber evidence="4">4.3.1.18</ecNumber>
    </recommendedName>
    <alternativeName>
        <fullName evidence="4">D-serine deaminase</fullName>
        <shortName evidence="4">DSD</shortName>
    </alternativeName>
</protein>
<dbReference type="GO" id="GO:0016836">
    <property type="term" value="F:hydro-lyase activity"/>
    <property type="evidence" value="ECO:0007669"/>
    <property type="project" value="UniProtKB-UniRule"/>
</dbReference>
<name>A0A078MCX1_9STAP</name>
<dbReference type="RefSeq" id="WP_035810351.1">
    <property type="nucleotide sequence ID" value="NZ_CCSE01000001.1"/>
</dbReference>
<dbReference type="HOGENOM" id="CLU_035707_0_0_9"/>
<feature type="modified residue" description="N6-(pyridoxal phosphate)lysine" evidence="4">
    <location>
        <position position="119"/>
    </location>
</feature>
<dbReference type="PANTHER" id="PTHR48078:SF9">
    <property type="entry name" value="D-SERINE DEHYDRATASE"/>
    <property type="match status" value="1"/>
</dbReference>
<dbReference type="Pfam" id="PF00291">
    <property type="entry name" value="PALP"/>
    <property type="match status" value="1"/>
</dbReference>
<dbReference type="NCBIfam" id="NF002823">
    <property type="entry name" value="PRK02991.1"/>
    <property type="match status" value="1"/>
</dbReference>
<comment type="similarity">
    <text evidence="4">Belongs to the serine/threonine dehydratase family. DsdA subfamily.</text>
</comment>
<comment type="cofactor">
    <cofactor evidence="1 4">
        <name>pyridoxal 5'-phosphate</name>
        <dbReference type="ChEBI" id="CHEBI:597326"/>
    </cofactor>
</comment>
<dbReference type="InterPro" id="IPR001926">
    <property type="entry name" value="TrpB-like_PALP"/>
</dbReference>
<gene>
    <name evidence="4 6" type="primary">dsdA</name>
    <name evidence="6" type="ORF">BN1048_01763</name>
</gene>
<dbReference type="Proteomes" id="UP000044136">
    <property type="component" value="Unassembled WGS sequence"/>
</dbReference>
<dbReference type="SUPFAM" id="SSF53686">
    <property type="entry name" value="Tryptophan synthase beta subunit-like PLP-dependent enzymes"/>
    <property type="match status" value="1"/>
</dbReference>
<dbReference type="HAMAP" id="MF_01030">
    <property type="entry name" value="D_Ser_dehydrat"/>
    <property type="match status" value="1"/>
</dbReference>
<sequence length="430" mass="46873">MILNKSIEQWQNEFPKLKNMMEYKEVLWLNDQLLPAAQILPDLSLGEQDILDAEARLKRFAPYIAHVFPETEEQAGIIESPLTELTHIQDSLKQQSSTEINGSFYLKEDNKLPISGSVKARGGIYEVLAFAEKLALEAGLITEDGDYKKFADDEFKQHFSQYTLVCGSTGNLGLSIGIMGAELGFNVIIHMSDDARKWKKDMLRSKGVTVIEHSDDYSKAVAEGRGETVGDPKSYFIDDENSITLFLGYAVAAIRLKAQLQAENINISTEQPLNVYLPCGVGGGPGGIAFGLKVVFGNAVNCYFAEPTHAPCMTLGLMTGYHDKISVQDFGMDNVTAADGLAVGRASGFVGKLLENLISGSYTVSDENLFKMLAEMDDKENIKLEPSALAGVSGPAAVKKGGVHIAWSTGGNMVPDAVYQEYYKQGKSLI</sequence>
<keyword evidence="2 4" id="KW-0663">Pyridoxal phosphate</keyword>
<dbReference type="AlphaFoldDB" id="A0A078MCX1"/>
<dbReference type="EC" id="4.3.1.18" evidence="4"/>
<accession>A0A078MCX1</accession>
<dbReference type="GO" id="GO:0036088">
    <property type="term" value="P:D-serine catabolic process"/>
    <property type="evidence" value="ECO:0007669"/>
    <property type="project" value="TreeGrafter"/>
</dbReference>
<dbReference type="EMBL" id="CCSE01000001">
    <property type="protein sequence ID" value="CEA02571.1"/>
    <property type="molecule type" value="Genomic_DNA"/>
</dbReference>
<dbReference type="PANTHER" id="PTHR48078">
    <property type="entry name" value="THREONINE DEHYDRATASE, MITOCHONDRIAL-RELATED"/>
    <property type="match status" value="1"/>
</dbReference>
<organism evidence="6 7">
    <name type="scientific">Jeotgalicoccus saudimassiliensis</name>
    <dbReference type="NCBI Taxonomy" id="1461582"/>
    <lineage>
        <taxon>Bacteria</taxon>
        <taxon>Bacillati</taxon>
        <taxon>Bacillota</taxon>
        <taxon>Bacilli</taxon>
        <taxon>Bacillales</taxon>
        <taxon>Staphylococcaceae</taxon>
        <taxon>Jeotgalicoccus</taxon>
    </lineage>
</organism>
<dbReference type="InterPro" id="IPR036052">
    <property type="entry name" value="TrpB-like_PALP_sf"/>
</dbReference>
<dbReference type="GO" id="GO:0008721">
    <property type="term" value="F:D-serine ammonia-lyase activity"/>
    <property type="evidence" value="ECO:0007669"/>
    <property type="project" value="UniProtKB-EC"/>
</dbReference>
<feature type="domain" description="Tryptophan synthase beta chain-like PALP" evidence="5">
    <location>
        <begin position="97"/>
        <end position="399"/>
    </location>
</feature>
<keyword evidence="3 4" id="KW-0456">Lyase</keyword>
<evidence type="ECO:0000256" key="1">
    <source>
        <dbReference type="ARBA" id="ARBA00001933"/>
    </source>
</evidence>
<dbReference type="InterPro" id="IPR050147">
    <property type="entry name" value="Ser/Thr_Dehydratase"/>
</dbReference>
<reference evidence="6 7" key="1">
    <citation type="submission" date="2014-07" db="EMBL/GenBank/DDBJ databases">
        <authorList>
            <person name="Urmite Genomes Urmite Genomes"/>
        </authorList>
    </citation>
    <scope>NUCLEOTIDE SEQUENCE [LARGE SCALE GENOMIC DNA]</scope>
    <source>
        <strain evidence="6 7">13MG44_air</strain>
    </source>
</reference>
<dbReference type="GO" id="GO:0009097">
    <property type="term" value="P:isoleucine biosynthetic process"/>
    <property type="evidence" value="ECO:0007669"/>
    <property type="project" value="TreeGrafter"/>
</dbReference>
<evidence type="ECO:0000256" key="2">
    <source>
        <dbReference type="ARBA" id="ARBA00022898"/>
    </source>
</evidence>
<evidence type="ECO:0000256" key="4">
    <source>
        <dbReference type="HAMAP-Rule" id="MF_01030"/>
    </source>
</evidence>
<dbReference type="Gene3D" id="3.40.50.1100">
    <property type="match status" value="2"/>
</dbReference>
<dbReference type="STRING" id="1461582.BN1048_01763"/>
<keyword evidence="7" id="KW-1185">Reference proteome</keyword>
<comment type="catalytic activity">
    <reaction evidence="4">
        <text>D-serine = pyruvate + NH4(+)</text>
        <dbReference type="Rhea" id="RHEA:13977"/>
        <dbReference type="ChEBI" id="CHEBI:15361"/>
        <dbReference type="ChEBI" id="CHEBI:28938"/>
        <dbReference type="ChEBI" id="CHEBI:35247"/>
        <dbReference type="EC" id="4.3.1.18"/>
    </reaction>
</comment>
<dbReference type="NCBIfam" id="TIGR02035">
    <property type="entry name" value="D_Ser_am_lyase"/>
    <property type="match status" value="1"/>
</dbReference>